<name>A0A077AW86_9PROT</name>
<dbReference type="eggNOG" id="COG0666">
    <property type="taxonomic scope" value="Bacteria"/>
</dbReference>
<protein>
    <submittedName>
        <fullName evidence="2">Uncharacterized protein</fullName>
    </submittedName>
</protein>
<reference evidence="2 3" key="1">
    <citation type="submission" date="2014-07" db="EMBL/GenBank/DDBJ databases">
        <title>Comparative genomic insights into amoeba endosymbionts belonging to the families of Holosporaceae and Candidatus Midichloriaceae within Rickettsiales.</title>
        <authorList>
            <person name="Wang Z."/>
            <person name="Wu M."/>
        </authorList>
    </citation>
    <scope>NUCLEOTIDE SEQUENCE [LARGE SCALE GENOMIC DNA]</scope>
    <source>
        <strain evidence="2">PRA3</strain>
    </source>
</reference>
<dbReference type="KEGG" id="paca:ID47_05540"/>
<dbReference type="InterPro" id="IPR011990">
    <property type="entry name" value="TPR-like_helical_dom_sf"/>
</dbReference>
<dbReference type="SMART" id="SM00368">
    <property type="entry name" value="LRR_RI"/>
    <property type="match status" value="4"/>
</dbReference>
<dbReference type="InterPro" id="IPR032675">
    <property type="entry name" value="LRR_dom_sf"/>
</dbReference>
<feature type="region of interest" description="Disordered" evidence="1">
    <location>
        <begin position="43"/>
        <end position="85"/>
    </location>
</feature>
<dbReference type="RefSeq" id="WP_038464620.1">
    <property type="nucleotide sequence ID" value="NZ_CP008941.1"/>
</dbReference>
<dbReference type="STRING" id="91604.ID47_05540"/>
<sequence>MKLADKIKYLKLSAILGPLLIPIVSHPYEAPLPESHRFSLGKRPYEETSLGKSKKKGSLGEEKVSKLTPKPDQKRARSNPSPETYYQRGITWSEKQDHEQAFCFYRKAAKKGHIQAQYKLGRMYQCGLGVKMDNDRAFFWYEKAARQKYAKARYRLGSMYEDGLVGQDGDDCDLLWYKKAAKQGYLKAQCRLGHILMNMRECDEAESWYKKAAEEGHLAAQWALAEYYRRYCEPEEGKETEALYWYEQLAKQGWLWAQYEVANIYHQGLGVEKNDKLAFYWYEQAANQKHKYAQYELGKMYWQGLGIEKNDKLAFYWYEQAANKKQSYAQYELGKIYHKGLRVKKNGKLAIKWYRSVADQPASKYVGRDQRILYTKVLYRLGQVYLSGLGSIEKDERQAFHFYKKAAERGHIHAQYHLSKIYLDGIGVEKSEDLASHWRKKAFNKDSSVAANLEATQKVYIPSHREAMKWYKWLAEKGGPIDRERALKALEDYDSDSEEEGETSSVGLESSQVIPSSEEKWVPEAQAKASPTITLIKIQKKLAQLNKLLSQKKKIDFSKYPEFHIALYRGVHYLPEIFHDKDSRKEFRTKDQVGSALFSATACSATGLEFLSSKQDDFELLESHAQVSTRALAKFKHSFPKSYHKFHETYSNSHKDFHKLLKEPLLESNAAGREERAQAFVNYIYFLHQEAVNVPSFRIESAILRNPHVSFSLIPFHAVKYALGAKSFYTPTGDKARLLRPEYDADGVPKHSYLGKVYVSILTLEDFFKQDPYLVLRNHALGRVKITTHYNNKILKEDEVTLSGYLPANRVIATRSIRCPRFDQDAGSLALSDYQKKHGISPKIYQNYKKKLEGIKYQKDSFAELEKLTKEDIFEDIATHQDKELLRLAKEEARKRGGVLIYPGLDNDFVLRPLSFRAADYYRKMQTEKQPRIIIDNNDGQGRLEPEELIYLLQKLKHNKSIQYFKVTDIEIGDRGFNLLAEILRVNTTLTSLLLEGTSASNMGIKVLVNALEQNGTLTELSLAGNKKVGSAIGALAKALTSATQNLKILDLEDTGLTDQNVEPLVNIFKGPKRGNTKLHRINLGDNKISKGKRKPINGGIKKNLESSA</sequence>
<dbReference type="PANTHER" id="PTHR11102:SF160">
    <property type="entry name" value="ERAD-ASSOCIATED E3 UBIQUITIN-PROTEIN LIGASE COMPONENT HRD3"/>
    <property type="match status" value="1"/>
</dbReference>
<feature type="region of interest" description="Disordered" evidence="1">
    <location>
        <begin position="492"/>
        <end position="519"/>
    </location>
</feature>
<evidence type="ECO:0000313" key="3">
    <source>
        <dbReference type="Proteomes" id="UP000028926"/>
    </source>
</evidence>
<dbReference type="Pfam" id="PF08238">
    <property type="entry name" value="Sel1"/>
    <property type="match status" value="10"/>
</dbReference>
<dbReference type="eggNOG" id="COG0790">
    <property type="taxonomic scope" value="Bacteria"/>
</dbReference>
<evidence type="ECO:0000313" key="2">
    <source>
        <dbReference type="EMBL" id="AIK96314.1"/>
    </source>
</evidence>
<dbReference type="SMART" id="SM00671">
    <property type="entry name" value="SEL1"/>
    <property type="match status" value="10"/>
</dbReference>
<dbReference type="PANTHER" id="PTHR11102">
    <property type="entry name" value="SEL-1-LIKE PROTEIN"/>
    <property type="match status" value="1"/>
</dbReference>
<dbReference type="SUPFAM" id="SSF52047">
    <property type="entry name" value="RNI-like"/>
    <property type="match status" value="1"/>
</dbReference>
<dbReference type="SUPFAM" id="SSF81901">
    <property type="entry name" value="HCP-like"/>
    <property type="match status" value="3"/>
</dbReference>
<dbReference type="AlphaFoldDB" id="A0A077AW86"/>
<gene>
    <name evidence="2" type="ORF">ID47_05540</name>
</gene>
<proteinExistence type="predicted"/>
<dbReference type="Gene3D" id="3.80.10.10">
    <property type="entry name" value="Ribonuclease Inhibitor"/>
    <property type="match status" value="2"/>
</dbReference>
<dbReference type="HOGENOM" id="CLU_281969_0_0_5"/>
<accession>A0A077AW86</accession>
<dbReference type="eggNOG" id="COG4886">
    <property type="taxonomic scope" value="Bacteria"/>
</dbReference>
<evidence type="ECO:0000256" key="1">
    <source>
        <dbReference type="SAM" id="MobiDB-lite"/>
    </source>
</evidence>
<feature type="compositionally biased region" description="Basic and acidic residues" evidence="1">
    <location>
        <begin position="58"/>
        <end position="75"/>
    </location>
</feature>
<feature type="compositionally biased region" description="Acidic residues" evidence="1">
    <location>
        <begin position="492"/>
        <end position="502"/>
    </location>
</feature>
<dbReference type="Proteomes" id="UP000028926">
    <property type="component" value="Chromosome"/>
</dbReference>
<keyword evidence="3" id="KW-1185">Reference proteome</keyword>
<dbReference type="EMBL" id="CP008941">
    <property type="protein sequence ID" value="AIK96314.1"/>
    <property type="molecule type" value="Genomic_DNA"/>
</dbReference>
<dbReference type="InterPro" id="IPR050767">
    <property type="entry name" value="Sel1_AlgK"/>
</dbReference>
<dbReference type="InterPro" id="IPR006597">
    <property type="entry name" value="Sel1-like"/>
</dbReference>
<dbReference type="Gene3D" id="1.25.40.10">
    <property type="entry name" value="Tetratricopeptide repeat domain"/>
    <property type="match status" value="2"/>
</dbReference>
<organism evidence="2 3">
    <name type="scientific">Candidatus Odyssella acanthamoebae</name>
    <dbReference type="NCBI Taxonomy" id="91604"/>
    <lineage>
        <taxon>Bacteria</taxon>
        <taxon>Pseudomonadati</taxon>
        <taxon>Pseudomonadota</taxon>
        <taxon>Alphaproteobacteria</taxon>
        <taxon>Holosporales</taxon>
        <taxon>Candidatus Paracaedibacteraceae</taxon>
        <taxon>Candidatus Odyssella</taxon>
    </lineage>
</organism>